<reference evidence="9" key="2">
    <citation type="submission" date="2018-02" db="EMBL/GenBank/DDBJ databases">
        <title>Complete genome sequence of the Methanococcus maripaludis type strain JJ (DSM 2067), a model for selenoprotein synthesis in Archaea.</title>
        <authorList>
            <person name="Poehlein A."/>
            <person name="Heym D."/>
            <person name="Quitzke V."/>
            <person name="Fersch J."/>
            <person name="Daniel R."/>
            <person name="Rother M."/>
        </authorList>
    </citation>
    <scope>NUCLEOTIDE SEQUENCE [LARGE SCALE GENOMIC DNA]</scope>
    <source>
        <strain evidence="9">DSM 2067</strain>
    </source>
</reference>
<evidence type="ECO:0000313" key="20">
    <source>
        <dbReference type="Proteomes" id="UP000239462"/>
    </source>
</evidence>
<dbReference type="Proteomes" id="UP000571751">
    <property type="component" value="Unassembled WGS sequence"/>
</dbReference>
<dbReference type="Proteomes" id="UP000714405">
    <property type="component" value="Unassembled WGS sequence"/>
</dbReference>
<evidence type="ECO:0000313" key="28">
    <source>
        <dbReference type="Proteomes" id="UP000590564"/>
    </source>
</evidence>
<dbReference type="Proteomes" id="UP000563838">
    <property type="component" value="Unassembled WGS sequence"/>
</dbReference>
<dbReference type="EMBL" id="JAFBBC010000001">
    <property type="protein sequence ID" value="MBM7409282.1"/>
    <property type="molecule type" value="Genomic_DNA"/>
</dbReference>
<evidence type="ECO:0000313" key="22">
    <source>
        <dbReference type="Proteomes" id="UP000563838"/>
    </source>
</evidence>
<dbReference type="EMBL" id="JACDUJ010000001">
    <property type="protein sequence ID" value="MBA2847141.1"/>
    <property type="molecule type" value="Genomic_DNA"/>
</dbReference>
<evidence type="ECO:0000313" key="10">
    <source>
        <dbReference type="EMBL" id="MBA2839974.1"/>
    </source>
</evidence>
<dbReference type="Proteomes" id="UP000564425">
    <property type="component" value="Unassembled WGS sequence"/>
</dbReference>
<evidence type="ECO:0000313" key="21">
    <source>
        <dbReference type="Proteomes" id="UP000558015"/>
    </source>
</evidence>
<evidence type="ECO:0000313" key="26">
    <source>
        <dbReference type="Proteomes" id="UP000571854"/>
    </source>
</evidence>
<reference evidence="20" key="1">
    <citation type="journal article" date="2018" name="Genome Announc.">
        <title>Complete Genome Sequence of the Methanococcus maripaludis Type Strain JJ (DSM 2067), a Model for Selenoprotein Synthesis in Archaea.</title>
        <authorList>
            <person name="Poehlein A."/>
            <person name="Heym D."/>
            <person name="Quitzke V."/>
            <person name="Fersch J."/>
            <person name="Daniel R."/>
            <person name="Rother M."/>
        </authorList>
    </citation>
    <scope>NUCLEOTIDE SEQUENCE [LARGE SCALE GENOMIC DNA]</scope>
    <source>
        <strain evidence="20">DSM 2067</strain>
    </source>
</reference>
<evidence type="ECO:0000313" key="23">
    <source>
        <dbReference type="Proteomes" id="UP000564425"/>
    </source>
</evidence>
<dbReference type="Proteomes" id="UP000239462">
    <property type="component" value="Chromosome"/>
</dbReference>
<evidence type="ECO:0000313" key="12">
    <source>
        <dbReference type="EMBL" id="MBA2850353.1"/>
    </source>
</evidence>
<dbReference type="GO" id="GO:0051539">
    <property type="term" value="F:4 iron, 4 sulfur cluster binding"/>
    <property type="evidence" value="ECO:0007669"/>
    <property type="project" value="UniProtKB-KW"/>
</dbReference>
<reference evidence="27 28" key="4">
    <citation type="submission" date="2020-08" db="EMBL/GenBank/DDBJ databases">
        <title>Genomic Encyclopedia of Type Strains, Phase IV (KMG-V): Genome sequencing to study the core and pangenomes of soil and plant-associated prokaryotes.</title>
        <authorList>
            <person name="Whitman W."/>
        </authorList>
    </citation>
    <scope>NUCLEOTIDE SEQUENCE [LARGE SCALE GENOMIC DNA]</scope>
    <source>
        <strain evidence="12 23">A1</strain>
        <strain evidence="10 22">A4</strain>
        <strain evidence="11 26">A5</strain>
        <strain evidence="13 21">C12</strain>
        <strain evidence="14 24">C13</strain>
        <strain evidence="15 25">C14</strain>
        <strain evidence="17 28">D1</strain>
        <strain evidence="16 27">DSM 7078</strain>
        <strain evidence="19">RC</strain>
    </source>
</reference>
<evidence type="ECO:0000313" key="25">
    <source>
        <dbReference type="Proteomes" id="UP000571751"/>
    </source>
</evidence>
<proteinExistence type="predicted"/>
<evidence type="ECO:0000313" key="14">
    <source>
        <dbReference type="EMBL" id="MBA2863484.1"/>
    </source>
</evidence>
<feature type="domain" description="4Fe-4S ferredoxin-type" evidence="8">
    <location>
        <begin position="90"/>
        <end position="118"/>
    </location>
</feature>
<dbReference type="GO" id="GO:0046872">
    <property type="term" value="F:metal ion binding"/>
    <property type="evidence" value="ECO:0007669"/>
    <property type="project" value="UniProtKB-KW"/>
</dbReference>
<evidence type="ECO:0000313" key="13">
    <source>
        <dbReference type="EMBL" id="MBA2857786.1"/>
    </source>
</evidence>
<dbReference type="Proteomes" id="UP000584706">
    <property type="component" value="Unassembled WGS sequence"/>
</dbReference>
<evidence type="ECO:0000313" key="17">
    <source>
        <dbReference type="EMBL" id="MBB6496512.1"/>
    </source>
</evidence>
<keyword evidence="6" id="KW-0408">Iron</keyword>
<dbReference type="OMA" id="LCASCIF"/>
<evidence type="ECO:0000256" key="4">
    <source>
        <dbReference type="ARBA" id="ARBA00022737"/>
    </source>
</evidence>
<evidence type="ECO:0000259" key="8">
    <source>
        <dbReference type="PROSITE" id="PS51379"/>
    </source>
</evidence>
<reference evidence="18" key="3">
    <citation type="submission" date="2020-07" db="EMBL/GenBank/DDBJ databases">
        <title>Severe corrosion of carbon steel in oil field produced water can be linked to methanogenic archaea containing a special type of NiFe hydrogenase.</title>
        <authorList>
            <person name="Lahme S."/>
            <person name="Mand J."/>
            <person name="Longwell J."/>
            <person name="Smith R."/>
            <person name="Enning D."/>
        </authorList>
    </citation>
    <scope>NUCLEOTIDE SEQUENCE</scope>
    <source>
        <strain evidence="18">MIC098Bin5</strain>
    </source>
</reference>
<dbReference type="PANTHER" id="PTHR43687:SF6">
    <property type="entry name" value="L-ASPARTATE SEMIALDEHYDE SULFURTRANSFERASE IRON-SULFUR SUBUNIT"/>
    <property type="match status" value="1"/>
</dbReference>
<dbReference type="EMBL" id="JACHED010000001">
    <property type="protein sequence ID" value="MBB6496512.1"/>
    <property type="molecule type" value="Genomic_DNA"/>
</dbReference>
<keyword evidence="7" id="KW-0411">Iron-sulfur</keyword>
<dbReference type="EMBL" id="CP026606">
    <property type="protein sequence ID" value="AVB76972.1"/>
    <property type="molecule type" value="Genomic_DNA"/>
</dbReference>
<dbReference type="EMBL" id="JACCQJ010000001">
    <property type="protein sequence ID" value="MBG0768842.1"/>
    <property type="molecule type" value="Genomic_DNA"/>
</dbReference>
<dbReference type="AlphaFoldDB" id="A0A2L1CC73"/>
<evidence type="ECO:0000313" key="15">
    <source>
        <dbReference type="EMBL" id="MBA2868329.1"/>
    </source>
</evidence>
<dbReference type="PANTHER" id="PTHR43687">
    <property type="entry name" value="ADENYLYLSULFATE REDUCTASE, BETA SUBUNIT"/>
    <property type="match status" value="1"/>
</dbReference>
<evidence type="ECO:0000256" key="3">
    <source>
        <dbReference type="ARBA" id="ARBA00022723"/>
    </source>
</evidence>
<evidence type="ECO:0000313" key="16">
    <source>
        <dbReference type="EMBL" id="MBB6066993.1"/>
    </source>
</evidence>
<dbReference type="EMBL" id="JACDUH010000001">
    <property type="protein sequence ID" value="MBA2850353.1"/>
    <property type="molecule type" value="Genomic_DNA"/>
</dbReference>
<evidence type="ECO:0000256" key="7">
    <source>
        <dbReference type="ARBA" id="ARBA00023014"/>
    </source>
</evidence>
<dbReference type="EMBL" id="JACHIQ010000001">
    <property type="protein sequence ID" value="MBB6066993.1"/>
    <property type="molecule type" value="Genomic_DNA"/>
</dbReference>
<dbReference type="RefSeq" id="WP_011171188.1">
    <property type="nucleotide sequence ID" value="NZ_BAAABJ010000001.1"/>
</dbReference>
<keyword evidence="5" id="KW-0249">Electron transport</keyword>
<evidence type="ECO:0000256" key="1">
    <source>
        <dbReference type="ARBA" id="ARBA00022448"/>
    </source>
</evidence>
<evidence type="ECO:0000313" key="18">
    <source>
        <dbReference type="EMBL" id="MBG0768842.1"/>
    </source>
</evidence>
<dbReference type="Proteomes" id="UP000567099">
    <property type="component" value="Unassembled WGS sequence"/>
</dbReference>
<dbReference type="SUPFAM" id="SSF54862">
    <property type="entry name" value="4Fe-4S ferredoxins"/>
    <property type="match status" value="1"/>
</dbReference>
<dbReference type="EMBL" id="JACDUP010000001">
    <property type="protein sequence ID" value="MBA2868329.1"/>
    <property type="molecule type" value="Genomic_DNA"/>
</dbReference>
<protein>
    <submittedName>
        <fullName evidence="18">4Fe-4S binding protein</fullName>
    </submittedName>
    <submittedName>
        <fullName evidence="10">4Fe-4S ferredoxin</fullName>
    </submittedName>
</protein>
<dbReference type="Gene3D" id="3.30.70.20">
    <property type="match status" value="1"/>
</dbReference>
<evidence type="ECO:0000256" key="6">
    <source>
        <dbReference type="ARBA" id="ARBA00023004"/>
    </source>
</evidence>
<evidence type="ECO:0000313" key="27">
    <source>
        <dbReference type="Proteomes" id="UP000584706"/>
    </source>
</evidence>
<dbReference type="Proteomes" id="UP000722095">
    <property type="component" value="Unassembled WGS sequence"/>
</dbReference>
<dbReference type="InterPro" id="IPR017896">
    <property type="entry name" value="4Fe4S_Fe-S-bd"/>
</dbReference>
<dbReference type="KEGG" id="mmad:MMJJ_16010"/>
<keyword evidence="3" id="KW-0479">Metal-binding</keyword>
<dbReference type="EMBL" id="JACDUN010000001">
    <property type="protein sequence ID" value="MBA2857786.1"/>
    <property type="molecule type" value="Genomic_DNA"/>
</dbReference>
<evidence type="ECO:0000313" key="24">
    <source>
        <dbReference type="Proteomes" id="UP000567099"/>
    </source>
</evidence>
<evidence type="ECO:0000256" key="2">
    <source>
        <dbReference type="ARBA" id="ARBA00022485"/>
    </source>
</evidence>
<evidence type="ECO:0000256" key="5">
    <source>
        <dbReference type="ARBA" id="ARBA00022982"/>
    </source>
</evidence>
<dbReference type="GeneID" id="10982817"/>
<keyword evidence="2" id="KW-0004">4Fe-4S</keyword>
<evidence type="ECO:0000313" key="11">
    <source>
        <dbReference type="EMBL" id="MBA2847141.1"/>
    </source>
</evidence>
<dbReference type="InterPro" id="IPR050572">
    <property type="entry name" value="Fe-S_Ferredoxin"/>
</dbReference>
<dbReference type="Proteomes" id="UP000590564">
    <property type="component" value="Unassembled WGS sequence"/>
</dbReference>
<keyword evidence="4" id="KW-0677">Repeat</keyword>
<accession>A0A2L1CC73</accession>
<dbReference type="PROSITE" id="PS51379">
    <property type="entry name" value="4FE4S_FER_2"/>
    <property type="match status" value="2"/>
</dbReference>
<evidence type="ECO:0000313" key="9">
    <source>
        <dbReference type="EMBL" id="AVB76972.1"/>
    </source>
</evidence>
<evidence type="ECO:0000313" key="19">
    <source>
        <dbReference type="EMBL" id="MBM7409282.1"/>
    </source>
</evidence>
<keyword evidence="1" id="KW-0813">Transport</keyword>
<gene>
    <name evidence="18" type="ORF">H0S71_02905</name>
    <name evidence="19" type="ORF">HNP85_000954</name>
    <name evidence="12" type="ORF">HNP86_000484</name>
    <name evidence="10" type="ORF">HNP87_000486</name>
    <name evidence="11" type="ORF">HNP88_001325</name>
    <name evidence="13" type="ORF">HNP93_000487</name>
    <name evidence="14" type="ORF">HNP94_000484</name>
    <name evidence="15" type="ORF">HNP95_000488</name>
    <name evidence="17" type="ORF">HNP96_000533</name>
    <name evidence="16" type="ORF">HNP97_000483</name>
    <name evidence="9" type="ORF">MMJJ_16010</name>
</gene>
<dbReference type="Proteomes" id="UP000571854">
    <property type="component" value="Unassembled WGS sequence"/>
</dbReference>
<dbReference type="Pfam" id="PF00037">
    <property type="entry name" value="Fer4"/>
    <property type="match status" value="1"/>
</dbReference>
<sequence length="148" mass="16642">MPEHILSGIKAVVAINMRKEGKLQREIAEFLEMDRSIISHYLHGRYPSDKVMRVSEEIISLPKEHGIPLITSLGDNKQITKKLIERIYNITISIDMEKCIACGKCLECEYGAISVYSEDIGISIDREKCILCCKCVSECPVGALKIVK</sequence>
<organism evidence="9 20">
    <name type="scientific">Methanococcus maripaludis</name>
    <name type="common">Methanococcus deltae</name>
    <dbReference type="NCBI Taxonomy" id="39152"/>
    <lineage>
        <taxon>Archaea</taxon>
        <taxon>Methanobacteriati</taxon>
        <taxon>Methanobacteriota</taxon>
        <taxon>Methanomada group</taxon>
        <taxon>Methanococci</taxon>
        <taxon>Methanococcales</taxon>
        <taxon>Methanococcaceae</taxon>
        <taxon>Methanococcus</taxon>
    </lineage>
</organism>
<dbReference type="EMBL" id="JACDUI010000001">
    <property type="protein sequence ID" value="MBA2839974.1"/>
    <property type="molecule type" value="Genomic_DNA"/>
</dbReference>
<dbReference type="EMBL" id="JACDUO010000001">
    <property type="protein sequence ID" value="MBA2863484.1"/>
    <property type="molecule type" value="Genomic_DNA"/>
</dbReference>
<name>A0A2L1CC73_METMI</name>
<dbReference type="Proteomes" id="UP000558015">
    <property type="component" value="Unassembled WGS sequence"/>
</dbReference>
<feature type="domain" description="4Fe-4S ferredoxin-type" evidence="8">
    <location>
        <begin position="120"/>
        <end position="148"/>
    </location>
</feature>